<proteinExistence type="inferred from homology"/>
<evidence type="ECO:0000256" key="2">
    <source>
        <dbReference type="SAM" id="MobiDB-lite"/>
    </source>
</evidence>
<dbReference type="Gene3D" id="6.10.250.290">
    <property type="match status" value="1"/>
</dbReference>
<dbReference type="SUPFAM" id="SSF160369">
    <property type="entry name" value="Ribosomal protein L10-like"/>
    <property type="match status" value="1"/>
</dbReference>
<reference evidence="3 4" key="1">
    <citation type="submission" date="2021-08" db="EMBL/GenBank/DDBJ databases">
        <title>Draft Genome Sequence of Phanerochaete sordida strain YK-624.</title>
        <authorList>
            <person name="Mori T."/>
            <person name="Dohra H."/>
            <person name="Suzuki T."/>
            <person name="Kawagishi H."/>
            <person name="Hirai H."/>
        </authorList>
    </citation>
    <scope>NUCLEOTIDE SEQUENCE [LARGE SCALE GENOMIC DNA]</scope>
    <source>
        <strain evidence="3 4">YK-624</strain>
    </source>
</reference>
<evidence type="ECO:0000256" key="1">
    <source>
        <dbReference type="ARBA" id="ARBA00008889"/>
    </source>
</evidence>
<dbReference type="Gene3D" id="3.30.70.1730">
    <property type="match status" value="1"/>
</dbReference>
<dbReference type="InterPro" id="IPR047865">
    <property type="entry name" value="Ribosomal_uL10_bac_type"/>
</dbReference>
<keyword evidence="4" id="KW-1185">Reference proteome</keyword>
<feature type="region of interest" description="Disordered" evidence="2">
    <location>
        <begin position="1"/>
        <end position="25"/>
    </location>
</feature>
<feature type="compositionally biased region" description="Low complexity" evidence="2">
    <location>
        <begin position="15"/>
        <end position="25"/>
    </location>
</feature>
<organism evidence="3 4">
    <name type="scientific">Phanerochaete sordida</name>
    <dbReference type="NCBI Taxonomy" id="48140"/>
    <lineage>
        <taxon>Eukaryota</taxon>
        <taxon>Fungi</taxon>
        <taxon>Dikarya</taxon>
        <taxon>Basidiomycota</taxon>
        <taxon>Agaricomycotina</taxon>
        <taxon>Agaricomycetes</taxon>
        <taxon>Polyporales</taxon>
        <taxon>Phanerochaetaceae</taxon>
        <taxon>Phanerochaete</taxon>
    </lineage>
</organism>
<evidence type="ECO:0008006" key="5">
    <source>
        <dbReference type="Google" id="ProtNLM"/>
    </source>
</evidence>
<dbReference type="OrthoDB" id="360689at2759"/>
<dbReference type="PANTHER" id="PTHR11560">
    <property type="entry name" value="39S RIBOSOMAL PROTEIN L10, MITOCHONDRIAL"/>
    <property type="match status" value="1"/>
</dbReference>
<comment type="caution">
    <text evidence="3">The sequence shown here is derived from an EMBL/GenBank/DDBJ whole genome shotgun (WGS) entry which is preliminary data.</text>
</comment>
<accession>A0A9P3G821</accession>
<gene>
    <name evidence="3" type="ORF">PsYK624_056360</name>
</gene>
<dbReference type="InterPro" id="IPR043141">
    <property type="entry name" value="Ribosomal_uL10-like_sf"/>
</dbReference>
<protein>
    <recommendedName>
        <fullName evidence="5">Ribosomal protein L10</fullName>
    </recommendedName>
</protein>
<evidence type="ECO:0000313" key="4">
    <source>
        <dbReference type="Proteomes" id="UP000703269"/>
    </source>
</evidence>
<name>A0A9P3G821_9APHY</name>
<dbReference type="EMBL" id="BPQB01000013">
    <property type="protein sequence ID" value="GJE89534.1"/>
    <property type="molecule type" value="Genomic_DNA"/>
</dbReference>
<dbReference type="AlphaFoldDB" id="A0A9P3G821"/>
<dbReference type="Proteomes" id="UP000703269">
    <property type="component" value="Unassembled WGS sequence"/>
</dbReference>
<feature type="region of interest" description="Disordered" evidence="2">
    <location>
        <begin position="196"/>
        <end position="215"/>
    </location>
</feature>
<sequence length="297" mass="31874">MLSSLARPLRAACPSSSSAGPSTLSKRTIASVTPAYVFPGKHMPRKYPERKRYKVDEYTRLLDSSKTHPLILFKHVDFSVKRLTQLRKDIAAAALKHVPKPKPSLAAPTPAPAPAAEPALPQFVVASTPFFGVALREHPAFDDATRRAIAEMVDGTLAVLTFPELNPPQLQAVLAVLARTVPPRVPKSAEQIAKEKKEAEANYVPGRRPKGAKPEPVPDLRLVGAIIEGRAFKVDAVKDVAKLPTLDQLRAQIVGLLSAPAAQLTAVLNEASGARLARTLEGLKKSLEEGQSDAPPS</sequence>
<comment type="similarity">
    <text evidence="1">Belongs to the universal ribosomal protein uL10 family.</text>
</comment>
<evidence type="ECO:0000313" key="3">
    <source>
        <dbReference type="EMBL" id="GJE89534.1"/>
    </source>
</evidence>